<comment type="caution">
    <text evidence="1">The sequence shown here is derived from an EMBL/GenBank/DDBJ whole genome shotgun (WGS) entry which is preliminary data.</text>
</comment>
<dbReference type="AlphaFoldDB" id="A0A4C1YK88"/>
<proteinExistence type="predicted"/>
<reference evidence="1 2" key="1">
    <citation type="journal article" date="2019" name="Commun. Biol.">
        <title>The bagworm genome reveals a unique fibroin gene that provides high tensile strength.</title>
        <authorList>
            <person name="Kono N."/>
            <person name="Nakamura H."/>
            <person name="Ohtoshi R."/>
            <person name="Tomita M."/>
            <person name="Numata K."/>
            <person name="Arakawa K."/>
        </authorList>
    </citation>
    <scope>NUCLEOTIDE SEQUENCE [LARGE SCALE GENOMIC DNA]</scope>
</reference>
<gene>
    <name evidence="1" type="ORF">EVAR_55087_1</name>
</gene>
<protein>
    <submittedName>
        <fullName evidence="1">Uncharacterized protein</fullName>
    </submittedName>
</protein>
<dbReference type="EMBL" id="BGZK01001224">
    <property type="protein sequence ID" value="GBP74817.1"/>
    <property type="molecule type" value="Genomic_DNA"/>
</dbReference>
<evidence type="ECO:0000313" key="1">
    <source>
        <dbReference type="EMBL" id="GBP74817.1"/>
    </source>
</evidence>
<name>A0A4C1YK88_EUMVA</name>
<organism evidence="1 2">
    <name type="scientific">Eumeta variegata</name>
    <name type="common">Bagworm moth</name>
    <name type="synonym">Eumeta japonica</name>
    <dbReference type="NCBI Taxonomy" id="151549"/>
    <lineage>
        <taxon>Eukaryota</taxon>
        <taxon>Metazoa</taxon>
        <taxon>Ecdysozoa</taxon>
        <taxon>Arthropoda</taxon>
        <taxon>Hexapoda</taxon>
        <taxon>Insecta</taxon>
        <taxon>Pterygota</taxon>
        <taxon>Neoptera</taxon>
        <taxon>Endopterygota</taxon>
        <taxon>Lepidoptera</taxon>
        <taxon>Glossata</taxon>
        <taxon>Ditrysia</taxon>
        <taxon>Tineoidea</taxon>
        <taxon>Psychidae</taxon>
        <taxon>Oiketicinae</taxon>
        <taxon>Eumeta</taxon>
    </lineage>
</organism>
<evidence type="ECO:0000313" key="2">
    <source>
        <dbReference type="Proteomes" id="UP000299102"/>
    </source>
</evidence>
<sequence>MNKLRGHVEGAACARMSLFALKASSSHVDTAAEVGPTVARSTASVGRGCDRPTPFVSGGVRSVIMPCPEHDG</sequence>
<dbReference type="Proteomes" id="UP000299102">
    <property type="component" value="Unassembled WGS sequence"/>
</dbReference>
<keyword evidence="2" id="KW-1185">Reference proteome</keyword>
<accession>A0A4C1YK88</accession>